<gene>
    <name evidence="2" type="ORF">EC910_1541</name>
</gene>
<evidence type="ECO:0000313" key="3">
    <source>
        <dbReference type="Proteomes" id="UP000295285"/>
    </source>
</evidence>
<keyword evidence="1" id="KW-1133">Transmembrane helix</keyword>
<dbReference type="RefSeq" id="WP_131935481.1">
    <property type="nucleotide sequence ID" value="NZ_SMDF01000055.1"/>
</dbReference>
<keyword evidence="1" id="KW-0472">Membrane</keyword>
<name>A0A4R4ATY0_BACTU</name>
<comment type="caution">
    <text evidence="2">The sequence shown here is derived from an EMBL/GenBank/DDBJ whole genome shotgun (WGS) entry which is preliminary data.</text>
</comment>
<organism evidence="2 3">
    <name type="scientific">Bacillus thuringiensis</name>
    <dbReference type="NCBI Taxonomy" id="1428"/>
    <lineage>
        <taxon>Bacteria</taxon>
        <taxon>Bacillati</taxon>
        <taxon>Bacillota</taxon>
        <taxon>Bacilli</taxon>
        <taxon>Bacillales</taxon>
        <taxon>Bacillaceae</taxon>
        <taxon>Bacillus</taxon>
        <taxon>Bacillus cereus group</taxon>
    </lineage>
</organism>
<dbReference type="Proteomes" id="UP000295285">
    <property type="component" value="Unassembled WGS sequence"/>
</dbReference>
<dbReference type="AlphaFoldDB" id="A0A4R4ATY0"/>
<reference evidence="2 3" key="1">
    <citation type="submission" date="2019-03" db="EMBL/GenBank/DDBJ databases">
        <title>Above-ground endophytic microbial communities from plants in different locations in the United States.</title>
        <authorList>
            <person name="Frank C."/>
        </authorList>
    </citation>
    <scope>NUCLEOTIDE SEQUENCE [LARGE SCALE GENOMIC DNA]</scope>
    <source>
        <strain evidence="2 3">LP_2_YM</strain>
    </source>
</reference>
<protein>
    <submittedName>
        <fullName evidence="2">Uncharacterized protein</fullName>
    </submittedName>
</protein>
<feature type="transmembrane region" description="Helical" evidence="1">
    <location>
        <begin position="5"/>
        <end position="26"/>
    </location>
</feature>
<dbReference type="EMBL" id="SMDG01000054">
    <property type="protein sequence ID" value="TCW43357.1"/>
    <property type="molecule type" value="Genomic_DNA"/>
</dbReference>
<evidence type="ECO:0000313" key="2">
    <source>
        <dbReference type="EMBL" id="TCW43357.1"/>
    </source>
</evidence>
<feature type="transmembrane region" description="Helical" evidence="1">
    <location>
        <begin position="46"/>
        <end position="68"/>
    </location>
</feature>
<evidence type="ECO:0000256" key="1">
    <source>
        <dbReference type="SAM" id="Phobius"/>
    </source>
</evidence>
<sequence>MEKKILFILSMVFTCSGVVLFWFWALKSALITVRWDIISDKLFENLVFALIFTALFSWVQLVLTLFLLRTK</sequence>
<accession>A0A4R4ATY0</accession>
<keyword evidence="1" id="KW-0812">Transmembrane</keyword>
<proteinExistence type="predicted"/>